<name>A0A067MAS7_BOTB1</name>
<keyword evidence="3" id="KW-1185">Reference proteome</keyword>
<accession>A0A067MAS7</accession>
<proteinExistence type="predicted"/>
<reference evidence="3" key="1">
    <citation type="journal article" date="2014" name="Proc. Natl. Acad. Sci. U.S.A.">
        <title>Extensive sampling of basidiomycete genomes demonstrates inadequacy of the white-rot/brown-rot paradigm for wood decay fungi.</title>
        <authorList>
            <person name="Riley R."/>
            <person name="Salamov A.A."/>
            <person name="Brown D.W."/>
            <person name="Nagy L.G."/>
            <person name="Floudas D."/>
            <person name="Held B.W."/>
            <person name="Levasseur A."/>
            <person name="Lombard V."/>
            <person name="Morin E."/>
            <person name="Otillar R."/>
            <person name="Lindquist E.A."/>
            <person name="Sun H."/>
            <person name="LaButti K.M."/>
            <person name="Schmutz J."/>
            <person name="Jabbour D."/>
            <person name="Luo H."/>
            <person name="Baker S.E."/>
            <person name="Pisabarro A.G."/>
            <person name="Walton J.D."/>
            <person name="Blanchette R.A."/>
            <person name="Henrissat B."/>
            <person name="Martin F."/>
            <person name="Cullen D."/>
            <person name="Hibbett D.S."/>
            <person name="Grigoriev I.V."/>
        </authorList>
    </citation>
    <scope>NUCLEOTIDE SEQUENCE [LARGE SCALE GENOMIC DNA]</scope>
    <source>
        <strain evidence="3">FD-172 SS1</strain>
    </source>
</reference>
<dbReference type="HOGENOM" id="CLU_1635108_0_0_1"/>
<dbReference type="EMBL" id="KL198048">
    <property type="protein sequence ID" value="KDQ12823.1"/>
    <property type="molecule type" value="Genomic_DNA"/>
</dbReference>
<dbReference type="AlphaFoldDB" id="A0A067MAS7"/>
<dbReference type="InParanoid" id="A0A067MAS7"/>
<protein>
    <submittedName>
        <fullName evidence="2">Uncharacterized protein</fullName>
    </submittedName>
</protein>
<sequence length="162" mass="18224">MSPQPHAPIDMLTALLQLHTESPPVMTPHERPNARPTLPKLQPPTLSIRPVACRQQRWESIANMALVAARTRLKRRTHSRHTTVTMRAPCFFHTLVAPLALSSSLFHRIAIPTSLYPSPFSCPYHHHHVLIPQRTSPRSRHFPVAAVPTPNAANRNMDSQSI</sequence>
<gene>
    <name evidence="2" type="ORF">BOTBODRAFT_176234</name>
</gene>
<evidence type="ECO:0000256" key="1">
    <source>
        <dbReference type="SAM" id="MobiDB-lite"/>
    </source>
</evidence>
<organism evidence="2 3">
    <name type="scientific">Botryobasidium botryosum (strain FD-172 SS1)</name>
    <dbReference type="NCBI Taxonomy" id="930990"/>
    <lineage>
        <taxon>Eukaryota</taxon>
        <taxon>Fungi</taxon>
        <taxon>Dikarya</taxon>
        <taxon>Basidiomycota</taxon>
        <taxon>Agaricomycotina</taxon>
        <taxon>Agaricomycetes</taxon>
        <taxon>Cantharellales</taxon>
        <taxon>Botryobasidiaceae</taxon>
        <taxon>Botryobasidium</taxon>
    </lineage>
</organism>
<feature type="region of interest" description="Disordered" evidence="1">
    <location>
        <begin position="23"/>
        <end position="43"/>
    </location>
</feature>
<evidence type="ECO:0000313" key="3">
    <source>
        <dbReference type="Proteomes" id="UP000027195"/>
    </source>
</evidence>
<dbReference type="Proteomes" id="UP000027195">
    <property type="component" value="Unassembled WGS sequence"/>
</dbReference>
<evidence type="ECO:0000313" key="2">
    <source>
        <dbReference type="EMBL" id="KDQ12823.1"/>
    </source>
</evidence>